<gene>
    <name evidence="4" type="ORF">Dsin_023581</name>
</gene>
<keyword evidence="2" id="KW-0067">ATP-binding</keyword>
<dbReference type="Proteomes" id="UP001281410">
    <property type="component" value="Unassembled WGS sequence"/>
</dbReference>
<evidence type="ECO:0000313" key="4">
    <source>
        <dbReference type="EMBL" id="KAK3200166.1"/>
    </source>
</evidence>
<sequence>MIPFWRKKHREEPDKKTFIVQHGGILLEKLITIFDGKRNPIRNFSSEELKLATNNYDTVNLMVDYGLYKLYRGFLLDSRISVMKFESKSQQACDVCINNIVFASQMCHKHILMLIGCCLETPIPILVFESLVKYGTLQDHIDRHHEPHLESLSWRHRLKITMEIANTFAYLHVGFPRPIVYAYISALQFLLDEHYVPKLVDFSYAECIPEGQTQIKDAQVRGFIGFMAPEQFNGVLNESCDVYGFGALLFEVLTGQWIHNLVRSNEMKDEDFKSSSETKDNEERELISYKTKEKYWLCNFVKKINEDNRFIELVDPIIAEDILCPEIAQQVKVFAQLAVKCQSYSAEDRPTMIDVAKQLRQLYLSTS</sequence>
<dbReference type="GO" id="GO:0007166">
    <property type="term" value="P:cell surface receptor signaling pathway"/>
    <property type="evidence" value="ECO:0007669"/>
    <property type="project" value="InterPro"/>
</dbReference>
<dbReference type="GO" id="GO:0005886">
    <property type="term" value="C:plasma membrane"/>
    <property type="evidence" value="ECO:0007669"/>
    <property type="project" value="TreeGrafter"/>
</dbReference>
<dbReference type="EMBL" id="JANJYJ010000007">
    <property type="protein sequence ID" value="KAK3200166.1"/>
    <property type="molecule type" value="Genomic_DNA"/>
</dbReference>
<evidence type="ECO:0000256" key="2">
    <source>
        <dbReference type="ARBA" id="ARBA00022840"/>
    </source>
</evidence>
<feature type="domain" description="Protein kinase" evidence="3">
    <location>
        <begin position="45"/>
        <end position="364"/>
    </location>
</feature>
<dbReference type="AlphaFoldDB" id="A0AAE0A564"/>
<dbReference type="GO" id="GO:0004674">
    <property type="term" value="F:protein serine/threonine kinase activity"/>
    <property type="evidence" value="ECO:0007669"/>
    <property type="project" value="TreeGrafter"/>
</dbReference>
<comment type="caution">
    <text evidence="4">The sequence shown here is derived from an EMBL/GenBank/DDBJ whole genome shotgun (WGS) entry which is preliminary data.</text>
</comment>
<dbReference type="Gene3D" id="3.30.200.20">
    <property type="entry name" value="Phosphorylase Kinase, domain 1"/>
    <property type="match status" value="1"/>
</dbReference>
<dbReference type="InterPro" id="IPR045274">
    <property type="entry name" value="WAK-like"/>
</dbReference>
<evidence type="ECO:0000256" key="1">
    <source>
        <dbReference type="ARBA" id="ARBA00022741"/>
    </source>
</evidence>
<dbReference type="PANTHER" id="PTHR27005:SF466">
    <property type="entry name" value="NON-FUNCTIONAL PSEUDOKINASE ZED1-LIKE"/>
    <property type="match status" value="1"/>
</dbReference>
<keyword evidence="5" id="KW-1185">Reference proteome</keyword>
<dbReference type="PANTHER" id="PTHR27005">
    <property type="entry name" value="WALL-ASSOCIATED RECEPTOR KINASE-LIKE 21"/>
    <property type="match status" value="1"/>
</dbReference>
<dbReference type="PROSITE" id="PS50011">
    <property type="entry name" value="PROTEIN_KINASE_DOM"/>
    <property type="match status" value="1"/>
</dbReference>
<protein>
    <recommendedName>
        <fullName evidence="3">Protein kinase domain-containing protein</fullName>
    </recommendedName>
</protein>
<organism evidence="4 5">
    <name type="scientific">Dipteronia sinensis</name>
    <dbReference type="NCBI Taxonomy" id="43782"/>
    <lineage>
        <taxon>Eukaryota</taxon>
        <taxon>Viridiplantae</taxon>
        <taxon>Streptophyta</taxon>
        <taxon>Embryophyta</taxon>
        <taxon>Tracheophyta</taxon>
        <taxon>Spermatophyta</taxon>
        <taxon>Magnoliopsida</taxon>
        <taxon>eudicotyledons</taxon>
        <taxon>Gunneridae</taxon>
        <taxon>Pentapetalae</taxon>
        <taxon>rosids</taxon>
        <taxon>malvids</taxon>
        <taxon>Sapindales</taxon>
        <taxon>Sapindaceae</taxon>
        <taxon>Hippocastanoideae</taxon>
        <taxon>Acereae</taxon>
        <taxon>Dipteronia</taxon>
    </lineage>
</organism>
<keyword evidence="1" id="KW-0547">Nucleotide-binding</keyword>
<dbReference type="SUPFAM" id="SSF56112">
    <property type="entry name" value="Protein kinase-like (PK-like)"/>
    <property type="match status" value="1"/>
</dbReference>
<dbReference type="InterPro" id="IPR000719">
    <property type="entry name" value="Prot_kinase_dom"/>
</dbReference>
<evidence type="ECO:0000259" key="3">
    <source>
        <dbReference type="PROSITE" id="PS50011"/>
    </source>
</evidence>
<dbReference type="InterPro" id="IPR001245">
    <property type="entry name" value="Ser-Thr/Tyr_kinase_cat_dom"/>
</dbReference>
<dbReference type="GO" id="GO:0005524">
    <property type="term" value="F:ATP binding"/>
    <property type="evidence" value="ECO:0007669"/>
    <property type="project" value="UniProtKB-KW"/>
</dbReference>
<evidence type="ECO:0000313" key="5">
    <source>
        <dbReference type="Proteomes" id="UP001281410"/>
    </source>
</evidence>
<dbReference type="Pfam" id="PF07714">
    <property type="entry name" value="PK_Tyr_Ser-Thr"/>
    <property type="match status" value="1"/>
</dbReference>
<accession>A0AAE0A564</accession>
<name>A0AAE0A564_9ROSI</name>
<dbReference type="InterPro" id="IPR011009">
    <property type="entry name" value="Kinase-like_dom_sf"/>
</dbReference>
<proteinExistence type="predicted"/>
<reference evidence="4" key="1">
    <citation type="journal article" date="2023" name="Plant J.">
        <title>Genome sequences and population genomics provide insights into the demographic history, inbreeding, and mutation load of two 'living fossil' tree species of Dipteronia.</title>
        <authorList>
            <person name="Feng Y."/>
            <person name="Comes H.P."/>
            <person name="Chen J."/>
            <person name="Zhu S."/>
            <person name="Lu R."/>
            <person name="Zhang X."/>
            <person name="Li P."/>
            <person name="Qiu J."/>
            <person name="Olsen K.M."/>
            <person name="Qiu Y."/>
        </authorList>
    </citation>
    <scope>NUCLEOTIDE SEQUENCE</scope>
    <source>
        <strain evidence="4">NBL</strain>
    </source>
</reference>
<dbReference type="Gene3D" id="1.10.510.10">
    <property type="entry name" value="Transferase(Phosphotransferase) domain 1"/>
    <property type="match status" value="1"/>
</dbReference>